<name>V9EV51_PHYNI</name>
<protein>
    <submittedName>
        <fullName evidence="1">Uncharacterized protein</fullName>
    </submittedName>
</protein>
<comment type="caution">
    <text evidence="1">The sequence shown here is derived from an EMBL/GenBank/DDBJ whole genome shotgun (WGS) entry which is preliminary data.</text>
</comment>
<dbReference type="AlphaFoldDB" id="V9EV51"/>
<sequence>MASLPDGNNLLVNLDGVNIVRMYEEGNQIVLVGSTTWFLPTGGLEFEDHHWTIISPSPRNPQHSSVVRSCYQLQVKRLDSASVLPVDFAHVEEVVMKSIGGKLRNVLQLQQNVLLEKADPIISSAEV</sequence>
<proteinExistence type="predicted"/>
<evidence type="ECO:0000313" key="1">
    <source>
        <dbReference type="EMBL" id="ETI41932.1"/>
    </source>
</evidence>
<dbReference type="EMBL" id="ANIZ01002181">
    <property type="protein sequence ID" value="ETI41932.1"/>
    <property type="molecule type" value="Genomic_DNA"/>
</dbReference>
<dbReference type="HOGENOM" id="CLU_1974909_0_0_1"/>
<organism evidence="1 2">
    <name type="scientific">Phytophthora nicotianae P1569</name>
    <dbReference type="NCBI Taxonomy" id="1317065"/>
    <lineage>
        <taxon>Eukaryota</taxon>
        <taxon>Sar</taxon>
        <taxon>Stramenopiles</taxon>
        <taxon>Oomycota</taxon>
        <taxon>Peronosporomycetes</taxon>
        <taxon>Peronosporales</taxon>
        <taxon>Peronosporaceae</taxon>
        <taxon>Phytophthora</taxon>
    </lineage>
</organism>
<evidence type="ECO:0000313" key="2">
    <source>
        <dbReference type="Proteomes" id="UP000018721"/>
    </source>
</evidence>
<keyword evidence="2" id="KW-1185">Reference proteome</keyword>
<reference evidence="1 2" key="1">
    <citation type="submission" date="2013-11" db="EMBL/GenBank/DDBJ databases">
        <title>The Genome Sequence of Phytophthora parasitica P1569.</title>
        <authorList>
            <consortium name="The Broad Institute Genomics Platform"/>
            <person name="Russ C."/>
            <person name="Tyler B."/>
            <person name="Panabieres F."/>
            <person name="Shan W."/>
            <person name="Tripathy S."/>
            <person name="Grunwald N."/>
            <person name="Machado M."/>
            <person name="Johnson C.S."/>
            <person name="Arredondo F."/>
            <person name="Hong C."/>
            <person name="Coffey M."/>
            <person name="Young S.K."/>
            <person name="Zeng Q."/>
            <person name="Gargeya S."/>
            <person name="Fitzgerald M."/>
            <person name="Abouelleil A."/>
            <person name="Alvarado L."/>
            <person name="Chapman S.B."/>
            <person name="Gainer-Dewar J."/>
            <person name="Goldberg J."/>
            <person name="Griggs A."/>
            <person name="Gujja S."/>
            <person name="Hansen M."/>
            <person name="Howarth C."/>
            <person name="Imamovic A."/>
            <person name="Ireland A."/>
            <person name="Larimer J."/>
            <person name="McCowan C."/>
            <person name="Murphy C."/>
            <person name="Pearson M."/>
            <person name="Poon T.W."/>
            <person name="Priest M."/>
            <person name="Roberts A."/>
            <person name="Saif S."/>
            <person name="Shea T."/>
            <person name="Sykes S."/>
            <person name="Wortman J."/>
            <person name="Nusbaum C."/>
            <person name="Birren B."/>
        </authorList>
    </citation>
    <scope>NUCLEOTIDE SEQUENCE [LARGE SCALE GENOMIC DNA]</scope>
    <source>
        <strain evidence="1 2">P1569</strain>
    </source>
</reference>
<gene>
    <name evidence="1" type="ORF">F443_12876</name>
</gene>
<accession>V9EV51</accession>
<dbReference type="Proteomes" id="UP000018721">
    <property type="component" value="Unassembled WGS sequence"/>
</dbReference>